<dbReference type="GO" id="GO:0005829">
    <property type="term" value="C:cytosol"/>
    <property type="evidence" value="ECO:0007669"/>
    <property type="project" value="TreeGrafter"/>
</dbReference>
<evidence type="ECO:0000259" key="4">
    <source>
        <dbReference type="PROSITE" id="PS50042"/>
    </source>
</evidence>
<keyword evidence="2" id="KW-0238">DNA-binding</keyword>
<evidence type="ECO:0000256" key="2">
    <source>
        <dbReference type="ARBA" id="ARBA00023125"/>
    </source>
</evidence>
<gene>
    <name evidence="6" type="ORF">KDU71_18020</name>
</gene>
<dbReference type="SMART" id="SM00419">
    <property type="entry name" value="HTH_CRP"/>
    <property type="match status" value="1"/>
</dbReference>
<dbReference type="InterPro" id="IPR000595">
    <property type="entry name" value="cNMP-bd_dom"/>
</dbReference>
<dbReference type="CDD" id="cd00038">
    <property type="entry name" value="CAP_ED"/>
    <property type="match status" value="1"/>
</dbReference>
<keyword evidence="7" id="KW-1185">Reference proteome</keyword>
<dbReference type="AlphaFoldDB" id="A0A941F685"/>
<dbReference type="Pfam" id="PF13545">
    <property type="entry name" value="HTH_Crp_2"/>
    <property type="match status" value="1"/>
</dbReference>
<dbReference type="PROSITE" id="PS50042">
    <property type="entry name" value="CNMP_BINDING_3"/>
    <property type="match status" value="1"/>
</dbReference>
<reference evidence="6" key="1">
    <citation type="journal article" date="2018" name="Int. J. Syst. Evol. Microbiol.">
        <title>Carboxylicivirga sediminis sp. nov., isolated from coastal sediment.</title>
        <authorList>
            <person name="Wang F.Q."/>
            <person name="Ren L.H."/>
            <person name="Zou R.J."/>
            <person name="Sun Y.Z."/>
            <person name="Liu X.J."/>
            <person name="Jiang F."/>
            <person name="Liu L.J."/>
        </authorList>
    </citation>
    <scope>NUCLEOTIDE SEQUENCE</scope>
    <source>
        <strain evidence="6">JR1</strain>
    </source>
</reference>
<evidence type="ECO:0000256" key="3">
    <source>
        <dbReference type="ARBA" id="ARBA00023163"/>
    </source>
</evidence>
<proteinExistence type="predicted"/>
<comment type="caution">
    <text evidence="6">The sequence shown here is derived from an EMBL/GenBank/DDBJ whole genome shotgun (WGS) entry which is preliminary data.</text>
</comment>
<dbReference type="Pfam" id="PF00027">
    <property type="entry name" value="cNMP_binding"/>
    <property type="match status" value="1"/>
</dbReference>
<dbReference type="RefSeq" id="WP_212192495.1">
    <property type="nucleotide sequence ID" value="NZ_JAGTAR010000032.1"/>
</dbReference>
<dbReference type="Proteomes" id="UP000679220">
    <property type="component" value="Unassembled WGS sequence"/>
</dbReference>
<dbReference type="SUPFAM" id="SSF51206">
    <property type="entry name" value="cAMP-binding domain-like"/>
    <property type="match status" value="1"/>
</dbReference>
<dbReference type="SMART" id="SM00100">
    <property type="entry name" value="cNMP"/>
    <property type="match status" value="1"/>
</dbReference>
<dbReference type="InterPro" id="IPR012318">
    <property type="entry name" value="HTH_CRP"/>
</dbReference>
<sequence length="231" mass="25721">MPKSVVYNGCSVGENPLCCFDNLTDDEIAFVEKNSVEVEYKRGETICKQGAFASHIMVMKEGLAKIYLENGNDSLILKILPAINIIGLPALFDGNNTFPYSAQTYMDSTVKLIEIGAFKSLIENNAHFAVQIISLLAENSVIINGRFFCLTKKQTYGRLADVLLCLAQRIYKQDKFPLQLTRKDLSELASMSIESTTRILTKFKEEGLIAIHCNEIEILDPDKLLEISAIG</sequence>
<evidence type="ECO:0000256" key="1">
    <source>
        <dbReference type="ARBA" id="ARBA00023015"/>
    </source>
</evidence>
<dbReference type="EMBL" id="JAGTAR010000032">
    <property type="protein sequence ID" value="MBR8537471.1"/>
    <property type="molecule type" value="Genomic_DNA"/>
</dbReference>
<dbReference type="PANTHER" id="PTHR24567">
    <property type="entry name" value="CRP FAMILY TRANSCRIPTIONAL REGULATORY PROTEIN"/>
    <property type="match status" value="1"/>
</dbReference>
<dbReference type="InterPro" id="IPR018490">
    <property type="entry name" value="cNMP-bd_dom_sf"/>
</dbReference>
<dbReference type="InterPro" id="IPR050397">
    <property type="entry name" value="Env_Response_Regulators"/>
</dbReference>
<accession>A0A941F685</accession>
<name>A0A941F685_9BACT</name>
<dbReference type="InterPro" id="IPR036388">
    <property type="entry name" value="WH-like_DNA-bd_sf"/>
</dbReference>
<dbReference type="PROSITE" id="PS00888">
    <property type="entry name" value="CNMP_BINDING_1"/>
    <property type="match status" value="1"/>
</dbReference>
<dbReference type="PANTHER" id="PTHR24567:SF74">
    <property type="entry name" value="HTH-TYPE TRANSCRIPTIONAL REGULATOR ARCR"/>
    <property type="match status" value="1"/>
</dbReference>
<dbReference type="GO" id="GO:0003700">
    <property type="term" value="F:DNA-binding transcription factor activity"/>
    <property type="evidence" value="ECO:0007669"/>
    <property type="project" value="TreeGrafter"/>
</dbReference>
<keyword evidence="1" id="KW-0805">Transcription regulation</keyword>
<feature type="domain" description="HTH crp-type" evidence="5">
    <location>
        <begin position="153"/>
        <end position="222"/>
    </location>
</feature>
<dbReference type="SUPFAM" id="SSF46785">
    <property type="entry name" value="Winged helix' DNA-binding domain"/>
    <property type="match status" value="1"/>
</dbReference>
<reference evidence="6" key="2">
    <citation type="submission" date="2021-04" db="EMBL/GenBank/DDBJ databases">
        <authorList>
            <person name="Zhang T."/>
            <person name="Zhang Y."/>
            <person name="Lu D."/>
            <person name="Zuo D."/>
            <person name="Du Z."/>
        </authorList>
    </citation>
    <scope>NUCLEOTIDE SEQUENCE</scope>
    <source>
        <strain evidence="6">JR1</strain>
    </source>
</reference>
<dbReference type="CDD" id="cd00092">
    <property type="entry name" value="HTH_CRP"/>
    <property type="match status" value="1"/>
</dbReference>
<feature type="domain" description="Cyclic nucleotide-binding" evidence="4">
    <location>
        <begin position="19"/>
        <end position="139"/>
    </location>
</feature>
<dbReference type="InterPro" id="IPR014710">
    <property type="entry name" value="RmlC-like_jellyroll"/>
</dbReference>
<organism evidence="6 7">
    <name type="scientific">Carboxylicivirga sediminis</name>
    <dbReference type="NCBI Taxonomy" id="2006564"/>
    <lineage>
        <taxon>Bacteria</taxon>
        <taxon>Pseudomonadati</taxon>
        <taxon>Bacteroidota</taxon>
        <taxon>Bacteroidia</taxon>
        <taxon>Marinilabiliales</taxon>
        <taxon>Marinilabiliaceae</taxon>
        <taxon>Carboxylicivirga</taxon>
    </lineage>
</organism>
<dbReference type="InterPro" id="IPR018488">
    <property type="entry name" value="cNMP-bd_CS"/>
</dbReference>
<dbReference type="Gene3D" id="2.60.120.10">
    <property type="entry name" value="Jelly Rolls"/>
    <property type="match status" value="1"/>
</dbReference>
<dbReference type="GO" id="GO:0003677">
    <property type="term" value="F:DNA binding"/>
    <property type="evidence" value="ECO:0007669"/>
    <property type="project" value="UniProtKB-KW"/>
</dbReference>
<evidence type="ECO:0000259" key="5">
    <source>
        <dbReference type="PROSITE" id="PS51063"/>
    </source>
</evidence>
<evidence type="ECO:0000313" key="7">
    <source>
        <dbReference type="Proteomes" id="UP000679220"/>
    </source>
</evidence>
<dbReference type="PROSITE" id="PS51063">
    <property type="entry name" value="HTH_CRP_2"/>
    <property type="match status" value="1"/>
</dbReference>
<dbReference type="PRINTS" id="PR00034">
    <property type="entry name" value="HTHCRP"/>
</dbReference>
<evidence type="ECO:0000313" key="6">
    <source>
        <dbReference type="EMBL" id="MBR8537471.1"/>
    </source>
</evidence>
<keyword evidence="3" id="KW-0804">Transcription</keyword>
<protein>
    <submittedName>
        <fullName evidence="6">Crp/Fnr family transcriptional regulator</fullName>
    </submittedName>
</protein>
<dbReference type="InterPro" id="IPR036390">
    <property type="entry name" value="WH_DNA-bd_sf"/>
</dbReference>
<dbReference type="Gene3D" id="1.10.10.10">
    <property type="entry name" value="Winged helix-like DNA-binding domain superfamily/Winged helix DNA-binding domain"/>
    <property type="match status" value="1"/>
</dbReference>